<keyword evidence="2" id="KW-1185">Reference proteome</keyword>
<gene>
    <name evidence="1" type="ORF">LCL61_21345</name>
</gene>
<organism evidence="1 2">
    <name type="scientific">Amycolatopsis coloradensis</name>
    <dbReference type="NCBI Taxonomy" id="76021"/>
    <lineage>
        <taxon>Bacteria</taxon>
        <taxon>Bacillati</taxon>
        <taxon>Actinomycetota</taxon>
        <taxon>Actinomycetes</taxon>
        <taxon>Pseudonocardiales</taxon>
        <taxon>Pseudonocardiaceae</taxon>
        <taxon>Amycolatopsis</taxon>
    </lineage>
</organism>
<name>A0ACD5BFC7_9PSEU</name>
<sequence>MKILVAAASRHGGTWEIAGEIGRALASELRGQATVRVSRAEDVTSVDEFDVVLVGSGVYLGQWLEQARNVVGEHAEVLRTKNVWLFSSGPVGAPLKPAAEPDPVDVARLMVASGARGHVVFPGRIDRNLLRFAERAVVTALRVKDGDYRDWPAVRAWAGEIAAAVKPARTKEVSGYAERG</sequence>
<protein>
    <submittedName>
        <fullName evidence="1">Flavodoxin domain-containing protein</fullName>
    </submittedName>
</protein>
<reference evidence="1" key="1">
    <citation type="submission" date="2023-10" db="EMBL/GenBank/DDBJ databases">
        <title>Whole genome sequencing of actinobacterial strain Amycolatopsis sp. (BCA-696) identifies the underlying plant growth-promoting genes.</title>
        <authorList>
            <person name="Gandham P."/>
            <person name="Vadla N."/>
            <person name="Saji A."/>
            <person name="Srinivas V."/>
            <person name="Ruperao P."/>
            <person name="Selvanayagam S."/>
            <person name="Saxena R.K."/>
            <person name="Rathore A."/>
            <person name="Gopalakrishnan S."/>
            <person name="Thakur V."/>
        </authorList>
    </citation>
    <scope>NUCLEOTIDE SEQUENCE</scope>
    <source>
        <strain evidence="1">BCA-696</strain>
    </source>
</reference>
<evidence type="ECO:0000313" key="2">
    <source>
        <dbReference type="Proteomes" id="UP001456344"/>
    </source>
</evidence>
<accession>A0ACD5BFC7</accession>
<dbReference type="Proteomes" id="UP001456344">
    <property type="component" value="Chromosome"/>
</dbReference>
<dbReference type="EMBL" id="CP150484">
    <property type="protein sequence ID" value="WYW18091.1"/>
    <property type="molecule type" value="Genomic_DNA"/>
</dbReference>
<evidence type="ECO:0000313" key="1">
    <source>
        <dbReference type="EMBL" id="WYW18091.1"/>
    </source>
</evidence>
<proteinExistence type="predicted"/>